<accession>A0A413FJ33</accession>
<dbReference type="InterPro" id="IPR027417">
    <property type="entry name" value="P-loop_NTPase"/>
</dbReference>
<dbReference type="Pfam" id="PF13304">
    <property type="entry name" value="AAA_21"/>
    <property type="match status" value="1"/>
</dbReference>
<protein>
    <submittedName>
        <fullName evidence="2">DUF2813 domain-containing protein</fullName>
    </submittedName>
</protein>
<dbReference type="PANTHER" id="PTHR32182:SF23">
    <property type="entry name" value="ATP BINDING PROTEIN"/>
    <property type="match status" value="1"/>
</dbReference>
<reference evidence="2 3" key="1">
    <citation type="submission" date="2018-08" db="EMBL/GenBank/DDBJ databases">
        <title>A genome reference for cultivated species of the human gut microbiota.</title>
        <authorList>
            <person name="Zou Y."/>
            <person name="Xue W."/>
            <person name="Luo G."/>
        </authorList>
    </citation>
    <scope>NUCLEOTIDE SEQUENCE [LARGE SCALE GENOMIC DNA]</scope>
    <source>
        <strain evidence="2 3">AF04-15</strain>
    </source>
</reference>
<dbReference type="GO" id="GO:0006302">
    <property type="term" value="P:double-strand break repair"/>
    <property type="evidence" value="ECO:0007669"/>
    <property type="project" value="TreeGrafter"/>
</dbReference>
<evidence type="ECO:0000259" key="1">
    <source>
        <dbReference type="Pfam" id="PF13304"/>
    </source>
</evidence>
<sequence>MRINALYLNDFRGIHELKLSLDGKSMILFGINGVGKSTILSAVNLLYANIINRIVKLRFKQTVNLELSDIKYRKASAKIAADFIFEQEKEVYHYGREITYDNKRSQNTAELDRLVDHYEKLYVGEVKIDEENNLIEENEHFNLPIFVNYGVNRLVLKTPLRIRRGESYGQYSAFEHSIENQIAFSKLFEWFLEQELFETQMQKQEPSYRDIALQAVKKAMLAMLDGYSDIHIVAKPYSMRVTKGKEVLDVLQLSDGEKCTLALFGDIARRLAVANPSLENPLLGTGVVLIDELELHMHTSWQRKVIRVLKKTFPNLQFIITTHSPQILGEVDQAFNIISLSHEADTIKCTSISSLYGLDSNTVLEDVLNTDSLNHEVKLKIDKMYGCIEEKKFDEAEMLADFIDEITIKRNADTVKARLLIKVGRKRYAQNQKK</sequence>
<dbReference type="PANTHER" id="PTHR32182">
    <property type="entry name" value="DNA REPLICATION AND REPAIR PROTEIN RECF"/>
    <property type="match status" value="1"/>
</dbReference>
<dbReference type="OrthoDB" id="9784297at2"/>
<dbReference type="RefSeq" id="WP_007717751.1">
    <property type="nucleotide sequence ID" value="NZ_BAABXR010000001.1"/>
</dbReference>
<organism evidence="2 3">
    <name type="scientific">Enterocloster asparagiformis</name>
    <dbReference type="NCBI Taxonomy" id="333367"/>
    <lineage>
        <taxon>Bacteria</taxon>
        <taxon>Bacillati</taxon>
        <taxon>Bacillota</taxon>
        <taxon>Clostridia</taxon>
        <taxon>Lachnospirales</taxon>
        <taxon>Lachnospiraceae</taxon>
        <taxon>Enterocloster</taxon>
    </lineage>
</organism>
<gene>
    <name evidence="2" type="ORF">DWV29_06035</name>
</gene>
<name>A0A413FJ33_9FIRM</name>
<feature type="domain" description="ATPase AAA-type core" evidence="1">
    <location>
        <begin position="26"/>
        <end position="328"/>
    </location>
</feature>
<dbReference type="AlphaFoldDB" id="A0A413FJ33"/>
<dbReference type="SUPFAM" id="SSF52540">
    <property type="entry name" value="P-loop containing nucleoside triphosphate hydrolases"/>
    <property type="match status" value="1"/>
</dbReference>
<dbReference type="InterPro" id="IPR003959">
    <property type="entry name" value="ATPase_AAA_core"/>
</dbReference>
<dbReference type="Gene3D" id="3.40.50.300">
    <property type="entry name" value="P-loop containing nucleotide triphosphate hydrolases"/>
    <property type="match status" value="1"/>
</dbReference>
<dbReference type="EMBL" id="QSBM01000003">
    <property type="protein sequence ID" value="RGX31438.1"/>
    <property type="molecule type" value="Genomic_DNA"/>
</dbReference>
<dbReference type="Proteomes" id="UP000283880">
    <property type="component" value="Unassembled WGS sequence"/>
</dbReference>
<dbReference type="GO" id="GO:0016887">
    <property type="term" value="F:ATP hydrolysis activity"/>
    <property type="evidence" value="ECO:0007669"/>
    <property type="project" value="InterPro"/>
</dbReference>
<dbReference type="GO" id="GO:0000731">
    <property type="term" value="P:DNA synthesis involved in DNA repair"/>
    <property type="evidence" value="ECO:0007669"/>
    <property type="project" value="TreeGrafter"/>
</dbReference>
<proteinExistence type="predicted"/>
<evidence type="ECO:0000313" key="3">
    <source>
        <dbReference type="Proteomes" id="UP000283880"/>
    </source>
</evidence>
<comment type="caution">
    <text evidence="2">The sequence shown here is derived from an EMBL/GenBank/DDBJ whole genome shotgun (WGS) entry which is preliminary data.</text>
</comment>
<evidence type="ECO:0000313" key="2">
    <source>
        <dbReference type="EMBL" id="RGX31438.1"/>
    </source>
</evidence>
<dbReference type="GO" id="GO:0005524">
    <property type="term" value="F:ATP binding"/>
    <property type="evidence" value="ECO:0007669"/>
    <property type="project" value="InterPro"/>
</dbReference>